<evidence type="ECO:0000256" key="6">
    <source>
        <dbReference type="ARBA" id="ARBA00023295"/>
    </source>
</evidence>
<keyword evidence="7" id="KW-0961">Cell wall biogenesis/degradation</keyword>
<proteinExistence type="inferred from homology"/>
<dbReference type="SUPFAM" id="SSF51126">
    <property type="entry name" value="Pectin lyase-like"/>
    <property type="match status" value="1"/>
</dbReference>
<comment type="similarity">
    <text evidence="2 9">Belongs to the glycosyl hydrolase 28 family.</text>
</comment>
<evidence type="ECO:0000256" key="7">
    <source>
        <dbReference type="ARBA" id="ARBA00023316"/>
    </source>
</evidence>
<keyword evidence="4" id="KW-0964">Secreted</keyword>
<keyword evidence="6 9" id="KW-0326">Glycosidase</keyword>
<dbReference type="PANTHER" id="PTHR31375">
    <property type="match status" value="1"/>
</dbReference>
<keyword evidence="3" id="KW-0134">Cell wall</keyword>
<dbReference type="InterPro" id="IPR000743">
    <property type="entry name" value="Glyco_hydro_28"/>
</dbReference>
<feature type="active site" evidence="8">
    <location>
        <position position="84"/>
    </location>
</feature>
<dbReference type="SMART" id="SM00710">
    <property type="entry name" value="PbH1"/>
    <property type="match status" value="5"/>
</dbReference>
<sequence>MISGLASVNSQIFHIVINGCHNVKLQGVKVSASGHSPNTDGVHVQLSSSVTIFNSKISTGDDCVSIGPGTTNLWIENVECGPGHGISIGSLGKDYEEAGVQNVTVKSVAFKGTQNGVRIKTWGRPSTGFVRGVLFQHGLMLNVQNPIASGVKIRDVTYQDIHGTSATQVAVKFECSKKNPCSGIRMEDVRLTYRNQPAEASCVNAGGTASGLVEPTSCL</sequence>
<evidence type="ECO:0000313" key="11">
    <source>
        <dbReference type="Proteomes" id="UP000325577"/>
    </source>
</evidence>
<dbReference type="PROSITE" id="PS00502">
    <property type="entry name" value="POLYGALACTURONASE"/>
    <property type="match status" value="1"/>
</dbReference>
<dbReference type="AlphaFoldDB" id="A0A5J5AT23"/>
<dbReference type="GO" id="GO:0071555">
    <property type="term" value="P:cell wall organization"/>
    <property type="evidence" value="ECO:0007669"/>
    <property type="project" value="UniProtKB-KW"/>
</dbReference>
<keyword evidence="5 9" id="KW-0378">Hydrolase</keyword>
<dbReference type="InterPro" id="IPR011050">
    <property type="entry name" value="Pectin_lyase_fold/virulence"/>
</dbReference>
<evidence type="ECO:0008006" key="12">
    <source>
        <dbReference type="Google" id="ProtNLM"/>
    </source>
</evidence>
<dbReference type="Proteomes" id="UP000325577">
    <property type="component" value="Linkage Group LG2"/>
</dbReference>
<dbReference type="GO" id="GO:0005975">
    <property type="term" value="P:carbohydrate metabolic process"/>
    <property type="evidence" value="ECO:0007669"/>
    <property type="project" value="InterPro"/>
</dbReference>
<reference evidence="10 11" key="1">
    <citation type="submission" date="2019-09" db="EMBL/GenBank/DDBJ databases">
        <title>A chromosome-level genome assembly of the Chinese tupelo Nyssa sinensis.</title>
        <authorList>
            <person name="Yang X."/>
            <person name="Kang M."/>
            <person name="Yang Y."/>
            <person name="Xiong H."/>
            <person name="Wang M."/>
            <person name="Zhang Z."/>
            <person name="Wang Z."/>
            <person name="Wu H."/>
            <person name="Ma T."/>
            <person name="Liu J."/>
            <person name="Xi Z."/>
        </authorList>
    </citation>
    <scope>NUCLEOTIDE SEQUENCE [LARGE SCALE GENOMIC DNA]</scope>
    <source>
        <strain evidence="10">J267</strain>
        <tissue evidence="10">Leaf</tissue>
    </source>
</reference>
<keyword evidence="11" id="KW-1185">Reference proteome</keyword>
<dbReference type="Pfam" id="PF00295">
    <property type="entry name" value="Glyco_hydro_28"/>
    <property type="match status" value="1"/>
</dbReference>
<evidence type="ECO:0000256" key="4">
    <source>
        <dbReference type="ARBA" id="ARBA00022525"/>
    </source>
</evidence>
<dbReference type="FunFam" id="2.160.20.10:FF:000111">
    <property type="entry name" value="Pectin lyase-like superfamily protein"/>
    <property type="match status" value="1"/>
</dbReference>
<evidence type="ECO:0000256" key="8">
    <source>
        <dbReference type="PROSITE-ProRule" id="PRU10052"/>
    </source>
</evidence>
<organism evidence="10 11">
    <name type="scientific">Nyssa sinensis</name>
    <dbReference type="NCBI Taxonomy" id="561372"/>
    <lineage>
        <taxon>Eukaryota</taxon>
        <taxon>Viridiplantae</taxon>
        <taxon>Streptophyta</taxon>
        <taxon>Embryophyta</taxon>
        <taxon>Tracheophyta</taxon>
        <taxon>Spermatophyta</taxon>
        <taxon>Magnoliopsida</taxon>
        <taxon>eudicotyledons</taxon>
        <taxon>Gunneridae</taxon>
        <taxon>Pentapetalae</taxon>
        <taxon>asterids</taxon>
        <taxon>Cornales</taxon>
        <taxon>Nyssaceae</taxon>
        <taxon>Nyssa</taxon>
    </lineage>
</organism>
<comment type="subcellular location">
    <subcellularLocation>
        <location evidence="1">Secreted</location>
        <location evidence="1">Cell wall</location>
    </subcellularLocation>
</comment>
<evidence type="ECO:0000256" key="3">
    <source>
        <dbReference type="ARBA" id="ARBA00022512"/>
    </source>
</evidence>
<dbReference type="InterPro" id="IPR006626">
    <property type="entry name" value="PbH1"/>
</dbReference>
<evidence type="ECO:0000256" key="9">
    <source>
        <dbReference type="RuleBase" id="RU361169"/>
    </source>
</evidence>
<dbReference type="InterPro" id="IPR012334">
    <property type="entry name" value="Pectin_lyas_fold"/>
</dbReference>
<evidence type="ECO:0000256" key="5">
    <source>
        <dbReference type="ARBA" id="ARBA00022801"/>
    </source>
</evidence>
<dbReference type="Gene3D" id="2.160.20.10">
    <property type="entry name" value="Single-stranded right-handed beta-helix, Pectin lyase-like"/>
    <property type="match status" value="1"/>
</dbReference>
<evidence type="ECO:0000256" key="1">
    <source>
        <dbReference type="ARBA" id="ARBA00004191"/>
    </source>
</evidence>
<dbReference type="EMBL" id="CM018043">
    <property type="protein sequence ID" value="KAA8532171.1"/>
    <property type="molecule type" value="Genomic_DNA"/>
</dbReference>
<evidence type="ECO:0000256" key="2">
    <source>
        <dbReference type="ARBA" id="ARBA00008834"/>
    </source>
</evidence>
<evidence type="ECO:0000313" key="10">
    <source>
        <dbReference type="EMBL" id="KAA8532171.1"/>
    </source>
</evidence>
<dbReference type="OrthoDB" id="187139at2759"/>
<accession>A0A5J5AT23</accession>
<gene>
    <name evidence="10" type="ORF">F0562_006687</name>
</gene>
<dbReference type="GO" id="GO:0004650">
    <property type="term" value="F:polygalacturonase activity"/>
    <property type="evidence" value="ECO:0007669"/>
    <property type="project" value="InterPro"/>
</dbReference>
<name>A0A5J5AT23_9ASTE</name>
<protein>
    <recommendedName>
        <fullName evidence="12">Polygalacturonase</fullName>
    </recommendedName>
</protein>